<reference evidence="1" key="2">
    <citation type="submission" date="2022-06" db="UniProtKB">
        <authorList>
            <consortium name="EnsemblMetazoa"/>
        </authorList>
    </citation>
    <scope>IDENTIFICATION</scope>
</reference>
<dbReference type="EnsemblMetazoa" id="OVOC12577.1">
    <property type="protein sequence ID" value="OVOC12577.1"/>
    <property type="gene ID" value="WBGene00249386"/>
</dbReference>
<protein>
    <submittedName>
        <fullName evidence="1">Uncharacterized protein</fullName>
    </submittedName>
</protein>
<dbReference type="EMBL" id="CMVM020000528">
    <property type="status" value="NOT_ANNOTATED_CDS"/>
    <property type="molecule type" value="Genomic_DNA"/>
</dbReference>
<dbReference type="AlphaFoldDB" id="A0A8R1XQX1"/>
<accession>A0A8R1XQX1</accession>
<dbReference type="Proteomes" id="UP000024404">
    <property type="component" value="Unassembled WGS sequence"/>
</dbReference>
<keyword evidence="2" id="KW-1185">Reference proteome</keyword>
<evidence type="ECO:0000313" key="1">
    <source>
        <dbReference type="EnsemblMetazoa" id="OVOC12577.1"/>
    </source>
</evidence>
<organism evidence="1 2">
    <name type="scientific">Onchocerca volvulus</name>
    <dbReference type="NCBI Taxonomy" id="6282"/>
    <lineage>
        <taxon>Eukaryota</taxon>
        <taxon>Metazoa</taxon>
        <taxon>Ecdysozoa</taxon>
        <taxon>Nematoda</taxon>
        <taxon>Chromadorea</taxon>
        <taxon>Rhabditida</taxon>
        <taxon>Spirurina</taxon>
        <taxon>Spiruromorpha</taxon>
        <taxon>Filarioidea</taxon>
        <taxon>Onchocercidae</taxon>
        <taxon>Onchocerca</taxon>
    </lineage>
</organism>
<reference evidence="2" key="1">
    <citation type="submission" date="2013-10" db="EMBL/GenBank/DDBJ databases">
        <title>Genome sequencing of Onchocerca volvulus.</title>
        <authorList>
            <person name="Cotton J."/>
            <person name="Tsai J."/>
            <person name="Stanley E."/>
            <person name="Tracey A."/>
            <person name="Holroyd N."/>
            <person name="Lustigman S."/>
            <person name="Berriman M."/>
        </authorList>
    </citation>
    <scope>NUCLEOTIDE SEQUENCE</scope>
</reference>
<proteinExistence type="predicted"/>
<sequence>MALFQQSELIAANHMQQPQQSPQIQVQNGTQNQLAHNRPLDLKRILEIKIQSLVIEKPMQKIEQEEPIVLRTGRVTRNRIPYHTKVPEPRNDQTKLMDFYHKGVPEFEIVSLANFSTIALLPLHQNPTTLSLSHSFCSGRSRSEAAEHDRHARNHASLSLAACRSARI</sequence>
<evidence type="ECO:0000313" key="2">
    <source>
        <dbReference type="Proteomes" id="UP000024404"/>
    </source>
</evidence>
<name>A0A8R1XQX1_ONCVO</name>